<dbReference type="InterPro" id="IPR045851">
    <property type="entry name" value="AMP-bd_C_sf"/>
</dbReference>
<dbReference type="Gene3D" id="3.40.50.12780">
    <property type="entry name" value="N-terminal domain of ligase-like"/>
    <property type="match status" value="1"/>
</dbReference>
<dbReference type="InterPro" id="IPR042099">
    <property type="entry name" value="ANL_N_sf"/>
</dbReference>
<comment type="similarity">
    <text evidence="1">Belongs to the ATP-dependent AMP-binding enzyme family.</text>
</comment>
<accession>A0A561UHV7</accession>
<comment type="caution">
    <text evidence="4">The sequence shown here is derived from an EMBL/GenBank/DDBJ whole genome shotgun (WGS) entry which is preliminary data.</text>
</comment>
<keyword evidence="5" id="KW-1185">Reference proteome</keyword>
<dbReference type="GO" id="GO:0006631">
    <property type="term" value="P:fatty acid metabolic process"/>
    <property type="evidence" value="ECO:0007669"/>
    <property type="project" value="TreeGrafter"/>
</dbReference>
<dbReference type="GO" id="GO:0031956">
    <property type="term" value="F:medium-chain fatty acid-CoA ligase activity"/>
    <property type="evidence" value="ECO:0007669"/>
    <property type="project" value="TreeGrafter"/>
</dbReference>
<dbReference type="RefSeq" id="WP_145905299.1">
    <property type="nucleotide sequence ID" value="NZ_BAAAMZ010000011.1"/>
</dbReference>
<evidence type="ECO:0000256" key="1">
    <source>
        <dbReference type="ARBA" id="ARBA00006432"/>
    </source>
</evidence>
<evidence type="ECO:0000259" key="3">
    <source>
        <dbReference type="Pfam" id="PF13193"/>
    </source>
</evidence>
<sequence>MTVLSLGDRLRQLAGELGDRPALIAVDRSGRQEVLGWRGLARLMEREARAAARRGGAVTAVPVRGDLDGVARLVGAFDAGAPVLLLDAAAPEAERERLTAEAHRLTAGAAPAGYLMPTGGSTGLPKLVLRPRLPEYDPRRNPSALFRATGWHPGQTQLLAGPPHHTAPLAHLLEALLTGTTVVLPAAFRPDQVFDLIEQHGVGWTQLTPTHLRILEPLLDTRAGALRSLRGVLHTAAPCPPATKRRWIEALGGDRVHETYGSTEGTGVTLCTGTEWLARPGTVGRGFLTQVRILDEAGAQLPPGRPGTVFMRTVGGGPAFRTVGDRGHLDEDGYLFLAGRTDDLVIIGGENVDPHEVTAALLDHPEVADAAVFGVRDDTFGVYLRALAVPAAGAELDAGRLREHLAARVAPHKLPAVIRLVPELPRSAAGKLAAEVRRLRA</sequence>
<dbReference type="InterPro" id="IPR000873">
    <property type="entry name" value="AMP-dep_synth/lig_dom"/>
</dbReference>
<protein>
    <submittedName>
        <fullName evidence="4">Bile acid-coenzyme A ligase</fullName>
    </submittedName>
</protein>
<proteinExistence type="inferred from homology"/>
<feature type="domain" description="AMP-dependent synthetase/ligase" evidence="2">
    <location>
        <begin position="110"/>
        <end position="313"/>
    </location>
</feature>
<dbReference type="PANTHER" id="PTHR43201">
    <property type="entry name" value="ACYL-COA SYNTHETASE"/>
    <property type="match status" value="1"/>
</dbReference>
<dbReference type="InterPro" id="IPR020845">
    <property type="entry name" value="AMP-binding_CS"/>
</dbReference>
<dbReference type="SUPFAM" id="SSF56801">
    <property type="entry name" value="Acetyl-CoA synthetase-like"/>
    <property type="match status" value="1"/>
</dbReference>
<dbReference type="PROSITE" id="PS00455">
    <property type="entry name" value="AMP_BINDING"/>
    <property type="match status" value="1"/>
</dbReference>
<evidence type="ECO:0000259" key="2">
    <source>
        <dbReference type="Pfam" id="PF00501"/>
    </source>
</evidence>
<evidence type="ECO:0000313" key="5">
    <source>
        <dbReference type="Proteomes" id="UP000317940"/>
    </source>
</evidence>
<dbReference type="Proteomes" id="UP000317940">
    <property type="component" value="Unassembled WGS sequence"/>
</dbReference>
<reference evidence="4 5" key="1">
    <citation type="submission" date="2019-06" db="EMBL/GenBank/DDBJ databases">
        <title>Sequencing the genomes of 1000 actinobacteria strains.</title>
        <authorList>
            <person name="Klenk H.-P."/>
        </authorList>
    </citation>
    <scope>NUCLEOTIDE SEQUENCE [LARGE SCALE GENOMIC DNA]</scope>
    <source>
        <strain evidence="4 5">DSM 44826</strain>
    </source>
</reference>
<dbReference type="Gene3D" id="3.30.300.30">
    <property type="match status" value="1"/>
</dbReference>
<name>A0A561UHV7_9ACTN</name>
<dbReference type="EMBL" id="VIWT01000001">
    <property type="protein sequence ID" value="TWF98949.1"/>
    <property type="molecule type" value="Genomic_DNA"/>
</dbReference>
<evidence type="ECO:0000313" key="4">
    <source>
        <dbReference type="EMBL" id="TWF98949.1"/>
    </source>
</evidence>
<gene>
    <name evidence="4" type="ORF">FHX73_112779</name>
</gene>
<dbReference type="InterPro" id="IPR025110">
    <property type="entry name" value="AMP-bd_C"/>
</dbReference>
<organism evidence="4 5">
    <name type="scientific">Kitasatospora viridis</name>
    <dbReference type="NCBI Taxonomy" id="281105"/>
    <lineage>
        <taxon>Bacteria</taxon>
        <taxon>Bacillati</taxon>
        <taxon>Actinomycetota</taxon>
        <taxon>Actinomycetes</taxon>
        <taxon>Kitasatosporales</taxon>
        <taxon>Streptomycetaceae</taxon>
        <taxon>Kitasatospora</taxon>
    </lineage>
</organism>
<keyword evidence="4" id="KW-0436">Ligase</keyword>
<dbReference type="Pfam" id="PF13193">
    <property type="entry name" value="AMP-binding_C"/>
    <property type="match status" value="1"/>
</dbReference>
<dbReference type="AlphaFoldDB" id="A0A561UHV7"/>
<dbReference type="PANTHER" id="PTHR43201:SF8">
    <property type="entry name" value="ACYL-COA SYNTHETASE FAMILY MEMBER 3"/>
    <property type="match status" value="1"/>
</dbReference>
<dbReference type="OrthoDB" id="2472181at2"/>
<dbReference type="Pfam" id="PF00501">
    <property type="entry name" value="AMP-binding"/>
    <property type="match status" value="1"/>
</dbReference>
<feature type="domain" description="AMP-binding enzyme C-terminal" evidence="3">
    <location>
        <begin position="356"/>
        <end position="431"/>
    </location>
</feature>